<dbReference type="InterPro" id="IPR050249">
    <property type="entry name" value="Pseudomonas-type_ThrB"/>
</dbReference>
<proteinExistence type="inferred from homology"/>
<sequence>MEQEIKSKFDAEIIRYGAALYDISAEELTSIGGSMNFVYEYSKNGHQFILRFTPTEHRSMDLVKGELDWLLYLHHNGLSVSVPVESTKRNLVEYVHIKDSSFIVASFVKAKGEAVSYPDCLHDHKLYYKCGAAVGKLHALSRAYTPSTTTIQRNEWQHNFYLKNMHRFIPSNQAKVTLGCTNTISLIKKELPIDAKSYGLTHGDIHVGNLRVNESGITLFDFDDAQYSWFIDDIVTPMYYLVYVYGGDDGREMRESQAARFMKHFMQGYTLENAIDDYWFTKIPLFLRLREIIVYIGMYKNHPALSQLNQWGKDYIAEAKIRIEQGIPIVDIWN</sequence>
<gene>
    <name evidence="3" type="ORF">VK70_00820</name>
</gene>
<dbReference type="Pfam" id="PF01636">
    <property type="entry name" value="APH"/>
    <property type="match status" value="1"/>
</dbReference>
<dbReference type="Gene3D" id="1.10.510.10">
    <property type="entry name" value="Transferase(Phosphotransferase) domain 1"/>
    <property type="match status" value="1"/>
</dbReference>
<accession>A0A0F7CGA7</accession>
<protein>
    <recommendedName>
        <fullName evidence="2">Aminoglycoside phosphotransferase domain-containing protein</fullName>
    </recommendedName>
</protein>
<evidence type="ECO:0000256" key="1">
    <source>
        <dbReference type="ARBA" id="ARBA00038240"/>
    </source>
</evidence>
<evidence type="ECO:0000313" key="4">
    <source>
        <dbReference type="Proteomes" id="UP000034189"/>
    </source>
</evidence>
<dbReference type="EMBL" id="CP011114">
    <property type="protein sequence ID" value="AKG33331.1"/>
    <property type="molecule type" value="Genomic_DNA"/>
</dbReference>
<dbReference type="InterPro" id="IPR002575">
    <property type="entry name" value="Aminoglycoside_PTrfase"/>
</dbReference>
<dbReference type="PANTHER" id="PTHR21064">
    <property type="entry name" value="AMINOGLYCOSIDE PHOSPHOTRANSFERASE DOMAIN-CONTAINING PROTEIN-RELATED"/>
    <property type="match status" value="1"/>
</dbReference>
<reference evidence="3 4" key="2">
    <citation type="journal article" date="2016" name="Genome Announc.">
        <title>Genome Sequence of a Gram-Positive Diazotroph, Paenibacillus durus Type Strain ATCC 35681.</title>
        <authorList>
            <person name="Halim M.A."/>
            <person name="Rahman A.Y."/>
            <person name="Sim K.S."/>
            <person name="Yam H.C."/>
            <person name="Rahim A.A."/>
            <person name="Ghazali A.H."/>
            <person name="Najimudin N."/>
        </authorList>
    </citation>
    <scope>NUCLEOTIDE SEQUENCE [LARGE SCALE GENOMIC DNA]</scope>
    <source>
        <strain evidence="3 4">ATCC 35681</strain>
    </source>
</reference>
<dbReference type="SUPFAM" id="SSF56112">
    <property type="entry name" value="Protein kinase-like (PK-like)"/>
    <property type="match status" value="1"/>
</dbReference>
<dbReference type="SMR" id="A0A0F7CGA7"/>
<dbReference type="RefSeq" id="WP_025696905.1">
    <property type="nucleotide sequence ID" value="NZ_ASQQ01000474.1"/>
</dbReference>
<name>A0A0F7CGA7_PAEDU</name>
<evidence type="ECO:0000313" key="3">
    <source>
        <dbReference type="EMBL" id="AKG33331.1"/>
    </source>
</evidence>
<dbReference type="GO" id="GO:0004413">
    <property type="term" value="F:homoserine kinase activity"/>
    <property type="evidence" value="ECO:0007669"/>
    <property type="project" value="TreeGrafter"/>
</dbReference>
<reference evidence="3 4" key="1">
    <citation type="submission" date="2015-03" db="EMBL/GenBank/DDBJ databases">
        <authorList>
            <person name="Abdul Halim M."/>
        </authorList>
    </citation>
    <scope>NUCLEOTIDE SEQUENCE [LARGE SCALE GENOMIC DNA]</scope>
    <source>
        <strain evidence="3 4">ATCC 35681</strain>
    </source>
</reference>
<organism evidence="3 4">
    <name type="scientific">Paenibacillus durus ATCC 35681</name>
    <dbReference type="NCBI Taxonomy" id="1333534"/>
    <lineage>
        <taxon>Bacteria</taxon>
        <taxon>Bacillati</taxon>
        <taxon>Bacillota</taxon>
        <taxon>Bacilli</taxon>
        <taxon>Bacillales</taxon>
        <taxon>Paenibacillaceae</taxon>
        <taxon>Paenibacillus</taxon>
    </lineage>
</organism>
<dbReference type="Gene3D" id="3.30.200.70">
    <property type="match status" value="1"/>
</dbReference>
<comment type="similarity">
    <text evidence="1">Belongs to the pseudomonas-type ThrB family.</text>
</comment>
<dbReference type="AlphaFoldDB" id="A0A0F7CGA7"/>
<dbReference type="Proteomes" id="UP000034189">
    <property type="component" value="Chromosome"/>
</dbReference>
<evidence type="ECO:0000259" key="2">
    <source>
        <dbReference type="Pfam" id="PF01636"/>
    </source>
</evidence>
<dbReference type="PATRIC" id="fig|1333534.5.peg.181"/>
<feature type="domain" description="Aminoglycoside phosphotransferase" evidence="2">
    <location>
        <begin position="38"/>
        <end position="256"/>
    </location>
</feature>
<dbReference type="PANTHER" id="PTHR21064:SF6">
    <property type="entry name" value="AMINOGLYCOSIDE PHOSPHOTRANSFERASE DOMAIN-CONTAINING PROTEIN"/>
    <property type="match status" value="1"/>
</dbReference>
<dbReference type="GO" id="GO:0009088">
    <property type="term" value="P:threonine biosynthetic process"/>
    <property type="evidence" value="ECO:0007669"/>
    <property type="project" value="TreeGrafter"/>
</dbReference>
<dbReference type="OrthoDB" id="4030632at2"/>
<dbReference type="InterPro" id="IPR011009">
    <property type="entry name" value="Kinase-like_dom_sf"/>
</dbReference>
<dbReference type="HOGENOM" id="CLU_044821_1_0_9"/>
<dbReference type="Gene3D" id="1.20.1270.170">
    <property type="match status" value="1"/>
</dbReference>